<evidence type="ECO:0000313" key="2">
    <source>
        <dbReference type="Proteomes" id="UP000245362"/>
    </source>
</evidence>
<dbReference type="OrthoDB" id="6182772at2"/>
<dbReference type="Pfam" id="PF13671">
    <property type="entry name" value="AAA_33"/>
    <property type="match status" value="1"/>
</dbReference>
<dbReference type="EMBL" id="QFWT01000003">
    <property type="protein sequence ID" value="PWI34112.1"/>
    <property type="molecule type" value="Genomic_DNA"/>
</dbReference>
<comment type="caution">
    <text evidence="1">The sequence shown here is derived from an EMBL/GenBank/DDBJ whole genome shotgun (WGS) entry which is preliminary data.</text>
</comment>
<keyword evidence="2" id="KW-1185">Reference proteome</keyword>
<dbReference type="RefSeq" id="WP_109319363.1">
    <property type="nucleotide sequence ID" value="NZ_QFWT01000003.1"/>
</dbReference>
<dbReference type="PANTHER" id="PTHR13308:SF40">
    <property type="entry name" value="NEDD4-BINDING PROTEIN 2-LIKE 1"/>
    <property type="match status" value="1"/>
</dbReference>
<proteinExistence type="predicted"/>
<dbReference type="PANTHER" id="PTHR13308">
    <property type="entry name" value="NEDD4-BINDING PROTEIN 2-LIKE 1"/>
    <property type="match status" value="1"/>
</dbReference>
<reference evidence="1 2" key="1">
    <citation type="submission" date="2018-05" db="EMBL/GenBank/DDBJ databases">
        <title>Vibrio limimaris sp. nov., isolated from marine sediment.</title>
        <authorList>
            <person name="Li C.-M."/>
        </authorList>
    </citation>
    <scope>NUCLEOTIDE SEQUENCE [LARGE SCALE GENOMIC DNA]</scope>
    <source>
        <strain evidence="1 2">E4404</strain>
    </source>
</reference>
<organism evidence="1 2">
    <name type="scientific">Vibrio albus</name>
    <dbReference type="NCBI Taxonomy" id="2200953"/>
    <lineage>
        <taxon>Bacteria</taxon>
        <taxon>Pseudomonadati</taxon>
        <taxon>Pseudomonadota</taxon>
        <taxon>Gammaproteobacteria</taxon>
        <taxon>Vibrionales</taxon>
        <taxon>Vibrionaceae</taxon>
        <taxon>Vibrio</taxon>
    </lineage>
</organism>
<name>A0A2U3BBD7_9VIBR</name>
<dbReference type="InterPro" id="IPR026302">
    <property type="entry name" value="NEDD4-bd_p2"/>
</dbReference>
<protein>
    <submittedName>
        <fullName evidence="1">AAA family ATPase</fullName>
    </submittedName>
</protein>
<dbReference type="Proteomes" id="UP000245362">
    <property type="component" value="Unassembled WGS sequence"/>
</dbReference>
<accession>A0A2U3BBD7</accession>
<dbReference type="SUPFAM" id="SSF52540">
    <property type="entry name" value="P-loop containing nucleoside triphosphate hydrolases"/>
    <property type="match status" value="1"/>
</dbReference>
<dbReference type="InterPro" id="IPR027417">
    <property type="entry name" value="P-loop_NTPase"/>
</dbReference>
<sequence length="128" mass="14723">MTKQKLILIRGIPGSGKTTLAKQMDAELVEADMFFIDKNGEYMFAQERLRDAHLWCQLETKRLLYAGYSVVVANTFIKRWEIKFYAKLADKMGIPVDIIEATGNYASIHDVPEEKIRSMKAQFEELSD</sequence>
<dbReference type="Gene3D" id="3.40.50.300">
    <property type="entry name" value="P-loop containing nucleotide triphosphate hydrolases"/>
    <property type="match status" value="1"/>
</dbReference>
<dbReference type="AlphaFoldDB" id="A0A2U3BBD7"/>
<evidence type="ECO:0000313" key="1">
    <source>
        <dbReference type="EMBL" id="PWI34112.1"/>
    </source>
</evidence>
<gene>
    <name evidence="1" type="ORF">DI392_07935</name>
</gene>